<keyword evidence="7" id="KW-0813">Transport</keyword>
<evidence type="ECO:0000256" key="3">
    <source>
        <dbReference type="ARBA" id="ARBA00022475"/>
    </source>
</evidence>
<feature type="transmembrane region" description="Helical" evidence="8">
    <location>
        <begin position="12"/>
        <end position="31"/>
    </location>
</feature>
<proteinExistence type="inferred from homology"/>
<comment type="caution">
    <text evidence="9">The sequence shown here is derived from an EMBL/GenBank/DDBJ whole genome shotgun (WGS) entry which is preliminary data.</text>
</comment>
<evidence type="ECO:0000256" key="4">
    <source>
        <dbReference type="ARBA" id="ARBA00022692"/>
    </source>
</evidence>
<keyword evidence="3" id="KW-1003">Cell membrane</keyword>
<keyword evidence="5 8" id="KW-1133">Transmembrane helix</keyword>
<name>A0ABV4WWN2_9CYAN</name>
<evidence type="ECO:0000256" key="6">
    <source>
        <dbReference type="ARBA" id="ARBA00023136"/>
    </source>
</evidence>
<reference evidence="9 10" key="1">
    <citation type="submission" date="2024-09" db="EMBL/GenBank/DDBJ databases">
        <title>Floridaenema gen nov. (Aerosakkonemataceae, Aerosakkonematales ord. nov., Cyanobacteria) from benthic tropical and subtropical fresh waters, with the description of four new species.</title>
        <authorList>
            <person name="Moretto J.A."/>
            <person name="Berthold D.E."/>
            <person name="Lefler F.W."/>
            <person name="Huang I.-S."/>
            <person name="Laughinghouse H. IV."/>
        </authorList>
    </citation>
    <scope>NUCLEOTIDE SEQUENCE [LARGE SCALE GENOMIC DNA]</scope>
    <source>
        <strain evidence="9 10">BLCC-F167</strain>
    </source>
</reference>
<evidence type="ECO:0000256" key="7">
    <source>
        <dbReference type="RuleBase" id="RU003879"/>
    </source>
</evidence>
<dbReference type="Pfam" id="PF02472">
    <property type="entry name" value="ExbD"/>
    <property type="match status" value="1"/>
</dbReference>
<evidence type="ECO:0000313" key="10">
    <source>
        <dbReference type="Proteomes" id="UP001576780"/>
    </source>
</evidence>
<comment type="similarity">
    <text evidence="2 7">Belongs to the ExbD/TolR family.</text>
</comment>
<organism evidence="9 10">
    <name type="scientific">Floridaenema evergladense BLCC-F167</name>
    <dbReference type="NCBI Taxonomy" id="3153639"/>
    <lineage>
        <taxon>Bacteria</taxon>
        <taxon>Bacillati</taxon>
        <taxon>Cyanobacteriota</taxon>
        <taxon>Cyanophyceae</taxon>
        <taxon>Oscillatoriophycideae</taxon>
        <taxon>Aerosakkonematales</taxon>
        <taxon>Aerosakkonemataceae</taxon>
        <taxon>Floridanema</taxon>
        <taxon>Floridanema evergladense</taxon>
    </lineage>
</organism>
<keyword evidence="7" id="KW-0653">Protein transport</keyword>
<dbReference type="EMBL" id="JBHFNT010000289">
    <property type="protein sequence ID" value="MFB2839028.1"/>
    <property type="molecule type" value="Genomic_DNA"/>
</dbReference>
<dbReference type="PANTHER" id="PTHR30558">
    <property type="entry name" value="EXBD MEMBRANE COMPONENT OF PMF-DRIVEN MACROMOLECULE IMPORT SYSTEM"/>
    <property type="match status" value="1"/>
</dbReference>
<keyword evidence="10" id="KW-1185">Reference proteome</keyword>
<sequence length="132" mass="14522">MRLPDESERSVGINITPMIDVIFSILAYFIISSLSLTRSEGLPVNLPQASTAKVQKTEQINISILSDGAIALNRQPIELEKLEAEVKTKIAPNTESYVILNADKAVNHGRVVEVMDRLRRVKGVKLAIAAQK</sequence>
<evidence type="ECO:0000256" key="8">
    <source>
        <dbReference type="SAM" id="Phobius"/>
    </source>
</evidence>
<gene>
    <name evidence="9" type="ORF">ACE1CA_31440</name>
</gene>
<dbReference type="PANTHER" id="PTHR30558:SF3">
    <property type="entry name" value="BIOPOLYMER TRANSPORT PROTEIN EXBD-RELATED"/>
    <property type="match status" value="1"/>
</dbReference>
<evidence type="ECO:0000256" key="2">
    <source>
        <dbReference type="ARBA" id="ARBA00005811"/>
    </source>
</evidence>
<accession>A0ABV4WWN2</accession>
<comment type="subcellular location">
    <subcellularLocation>
        <location evidence="1">Cell membrane</location>
        <topology evidence="1">Single-pass membrane protein</topology>
    </subcellularLocation>
    <subcellularLocation>
        <location evidence="7">Cell membrane</location>
        <topology evidence="7">Single-pass type II membrane protein</topology>
    </subcellularLocation>
</comment>
<keyword evidence="6 8" id="KW-0472">Membrane</keyword>
<dbReference type="Proteomes" id="UP001576780">
    <property type="component" value="Unassembled WGS sequence"/>
</dbReference>
<evidence type="ECO:0000313" key="9">
    <source>
        <dbReference type="EMBL" id="MFB2839028.1"/>
    </source>
</evidence>
<evidence type="ECO:0000256" key="5">
    <source>
        <dbReference type="ARBA" id="ARBA00022989"/>
    </source>
</evidence>
<dbReference type="InterPro" id="IPR003400">
    <property type="entry name" value="ExbD"/>
</dbReference>
<keyword evidence="4 7" id="KW-0812">Transmembrane</keyword>
<dbReference type="RefSeq" id="WP_413281318.1">
    <property type="nucleotide sequence ID" value="NZ_JBHFNT010000289.1"/>
</dbReference>
<protein>
    <submittedName>
        <fullName evidence="9">ExbD/TolR family protein</fullName>
    </submittedName>
</protein>
<dbReference type="Gene3D" id="3.30.420.270">
    <property type="match status" value="1"/>
</dbReference>
<evidence type="ECO:0000256" key="1">
    <source>
        <dbReference type="ARBA" id="ARBA00004162"/>
    </source>
</evidence>